<dbReference type="EMBL" id="FQWH01000003">
    <property type="protein sequence ID" value="SHG59208.1"/>
    <property type="molecule type" value="Genomic_DNA"/>
</dbReference>
<reference evidence="1 2" key="1">
    <citation type="submission" date="2016-11" db="EMBL/GenBank/DDBJ databases">
        <authorList>
            <person name="Jaros S."/>
            <person name="Januszkiewicz K."/>
            <person name="Wedrychowicz H."/>
        </authorList>
    </citation>
    <scope>NUCLEOTIDE SEQUENCE [LARGE SCALE GENOMIC DNA]</scope>
    <source>
        <strain evidence="1 2">DSM 6792</strain>
    </source>
</reference>
<dbReference type="AlphaFoldDB" id="A0A1M5L2E2"/>
<proteinExistence type="predicted"/>
<evidence type="ECO:0008006" key="3">
    <source>
        <dbReference type="Google" id="ProtNLM"/>
    </source>
</evidence>
<dbReference type="SUPFAM" id="SSF75005">
    <property type="entry name" value="Arabinanase/levansucrase/invertase"/>
    <property type="match status" value="1"/>
</dbReference>
<dbReference type="Proteomes" id="UP000184112">
    <property type="component" value="Unassembled WGS sequence"/>
</dbReference>
<accession>A0A1M5L2E2</accession>
<dbReference type="PANTHER" id="PTHR35279:SF1">
    <property type="entry name" value="ARABINANASE_LEVANSUCRASE_INVERTASE"/>
    <property type="match status" value="1"/>
</dbReference>
<protein>
    <recommendedName>
        <fullName evidence="3">Glycosyl hydrolase family 32 N-terminal domain-containing protein</fullName>
    </recommendedName>
</protein>
<dbReference type="InterPro" id="IPR023296">
    <property type="entry name" value="Glyco_hydro_beta-prop_sf"/>
</dbReference>
<dbReference type="PANTHER" id="PTHR35279">
    <property type="match status" value="1"/>
</dbReference>
<dbReference type="Gene3D" id="2.115.10.20">
    <property type="entry name" value="Glycosyl hydrolase domain, family 43"/>
    <property type="match status" value="2"/>
</dbReference>
<organism evidence="1 2">
    <name type="scientific">Flavobacterium johnsoniae</name>
    <name type="common">Cytophaga johnsonae</name>
    <dbReference type="NCBI Taxonomy" id="986"/>
    <lineage>
        <taxon>Bacteria</taxon>
        <taxon>Pseudomonadati</taxon>
        <taxon>Bacteroidota</taxon>
        <taxon>Flavobacteriia</taxon>
        <taxon>Flavobacteriales</taxon>
        <taxon>Flavobacteriaceae</taxon>
        <taxon>Flavobacterium</taxon>
    </lineage>
</organism>
<evidence type="ECO:0000313" key="2">
    <source>
        <dbReference type="Proteomes" id="UP000184112"/>
    </source>
</evidence>
<gene>
    <name evidence="1" type="ORF">SAMN05444388_103306</name>
</gene>
<name>A0A1M5L2E2_FLAJO</name>
<sequence length="312" mass="35848">MVNMWDKKGVLIDINNYNDFMVTHACVPTAIIINEDITRIYYAPRNKDGKSVPTYFDVDTNNPEKVIYIHNKPILDLGELGTFDDDGIMPCSAVRVSETCIYLYYVGWNPSVSVPYRNAIGLAVSNDNGSTFTKAFRGAIIERNREEPFFTASPFVLKEEDKWHLWYASSTGFVLINNKPEPLYEIKYAYSENGIDWTRPNITCIQPAEKYQCTARPSVIKEDGIYKMWFTYRGSFDYRDGKESYKIGYAESLDGLKWNRQDDKSGIYLSDSGWDSKMQTYPSVIKIQNKKYLFYNGNGFGKTGIGLAEWKD</sequence>
<evidence type="ECO:0000313" key="1">
    <source>
        <dbReference type="EMBL" id="SHG59208.1"/>
    </source>
</evidence>